<sequence length="54" mass="6056">MDEGAEPQETAVASRGASRRHLVELRQIEVVILIITVQFIRFLLDDTVSTFVAN</sequence>
<dbReference type="Proteomes" id="UP001631969">
    <property type="component" value="Unassembled WGS sequence"/>
</dbReference>
<evidence type="ECO:0000313" key="1">
    <source>
        <dbReference type="EMBL" id="MFM9331027.1"/>
    </source>
</evidence>
<evidence type="ECO:0000313" key="2">
    <source>
        <dbReference type="Proteomes" id="UP001631969"/>
    </source>
</evidence>
<accession>A0ACC7P2Y1</accession>
<protein>
    <submittedName>
        <fullName evidence="1">Uncharacterized protein</fullName>
    </submittedName>
</protein>
<organism evidence="1 2">
    <name type="scientific">Paenibacillus mesotrionivorans</name>
    <dbReference type="NCBI Taxonomy" id="3160968"/>
    <lineage>
        <taxon>Bacteria</taxon>
        <taxon>Bacillati</taxon>
        <taxon>Bacillota</taxon>
        <taxon>Bacilli</taxon>
        <taxon>Bacillales</taxon>
        <taxon>Paenibacillaceae</taxon>
        <taxon>Paenibacillus</taxon>
    </lineage>
</organism>
<proteinExistence type="predicted"/>
<keyword evidence="2" id="KW-1185">Reference proteome</keyword>
<reference evidence="1" key="1">
    <citation type="submission" date="2024-12" db="EMBL/GenBank/DDBJ databases">
        <authorList>
            <person name="Wu N."/>
        </authorList>
    </citation>
    <scope>NUCLEOTIDE SEQUENCE</scope>
    <source>
        <strain evidence="1">P15</strain>
    </source>
</reference>
<name>A0ACC7P2Y1_9BACL</name>
<dbReference type="EMBL" id="JBJURJ010000016">
    <property type="protein sequence ID" value="MFM9331027.1"/>
    <property type="molecule type" value="Genomic_DNA"/>
</dbReference>
<comment type="caution">
    <text evidence="1">The sequence shown here is derived from an EMBL/GenBank/DDBJ whole genome shotgun (WGS) entry which is preliminary data.</text>
</comment>
<gene>
    <name evidence="1" type="ORF">ACI1P1_22295</name>
</gene>